<dbReference type="NCBIfam" id="TIGR01560">
    <property type="entry name" value="put_DNA_pack"/>
    <property type="match status" value="1"/>
</dbReference>
<dbReference type="EMBL" id="FOMS01000001">
    <property type="protein sequence ID" value="SFD53973.1"/>
    <property type="molecule type" value="Genomic_DNA"/>
</dbReference>
<accession>A0A1I1TCD1</accession>
<keyword evidence="2" id="KW-1185">Reference proteome</keyword>
<dbReference type="CDD" id="cd08054">
    <property type="entry name" value="gp6"/>
    <property type="match status" value="1"/>
</dbReference>
<dbReference type="RefSeq" id="WP_149754281.1">
    <property type="nucleotide sequence ID" value="NZ_FOMS01000001.1"/>
</dbReference>
<dbReference type="Gene3D" id="1.10.3230.30">
    <property type="entry name" value="Phage gp6-like head-tail connector protein"/>
    <property type="match status" value="1"/>
</dbReference>
<sequence length="197" mass="21751">MILTKETSVPDAALPVDALKHHLRLGSGFAASTVQDPVLTSFLRAAMAAIEARTGKALLQRDFVLTLERWDDPEAQPLPIAPIAHLSQVTITDRTGTAEYPDIFRFRTTADMHAPRLRYQQRLLPRIPEGGSAEIRFTAGYGETCDDLPADLVQAVMLLAAHYYEYRDATALGEGCMPFGVTSLVARYRQMRVGFTS</sequence>
<evidence type="ECO:0000313" key="2">
    <source>
        <dbReference type="Proteomes" id="UP000325289"/>
    </source>
</evidence>
<name>A0A1I1TCD1_9RHOB</name>
<dbReference type="OrthoDB" id="8478788at2"/>
<reference evidence="1 2" key="1">
    <citation type="submission" date="2016-10" db="EMBL/GenBank/DDBJ databases">
        <authorList>
            <person name="Varghese N."/>
            <person name="Submissions S."/>
        </authorList>
    </citation>
    <scope>NUCLEOTIDE SEQUENCE [LARGE SCALE GENOMIC DNA]</scope>
    <source>
        <strain evidence="2">YIM D21,KCTC 23444,ACCC 10710</strain>
    </source>
</reference>
<dbReference type="NCBIfam" id="TIGR02215">
    <property type="entry name" value="phage_chp_gp8"/>
    <property type="match status" value="1"/>
</dbReference>
<evidence type="ECO:0000313" key="1">
    <source>
        <dbReference type="EMBL" id="SFD53973.1"/>
    </source>
</evidence>
<dbReference type="InterPro" id="IPR006450">
    <property type="entry name" value="Phage_HK97_gp6-like"/>
</dbReference>
<dbReference type="InterPro" id="IPR011738">
    <property type="entry name" value="Phage_CHP"/>
</dbReference>
<organism evidence="1 2">
    <name type="scientific">Roseivivax sediminis</name>
    <dbReference type="NCBI Taxonomy" id="936889"/>
    <lineage>
        <taxon>Bacteria</taxon>
        <taxon>Pseudomonadati</taxon>
        <taxon>Pseudomonadota</taxon>
        <taxon>Alphaproteobacteria</taxon>
        <taxon>Rhodobacterales</taxon>
        <taxon>Roseobacteraceae</taxon>
        <taxon>Roseivivax</taxon>
    </lineage>
</organism>
<dbReference type="Proteomes" id="UP000325289">
    <property type="component" value="Unassembled WGS sequence"/>
</dbReference>
<dbReference type="AlphaFoldDB" id="A0A1I1TCD1"/>
<gene>
    <name evidence="1" type="ORF">SAMN04515678_101493</name>
</gene>
<evidence type="ECO:0008006" key="3">
    <source>
        <dbReference type="Google" id="ProtNLM"/>
    </source>
</evidence>
<proteinExistence type="predicted"/>
<protein>
    <recommendedName>
        <fullName evidence="3">Phage gp6-like head-tail connector protein</fullName>
    </recommendedName>
</protein>